<dbReference type="Gene3D" id="3.60.10.10">
    <property type="entry name" value="Endonuclease/exonuclease/phosphatase"/>
    <property type="match status" value="1"/>
</dbReference>
<reference evidence="2" key="1">
    <citation type="journal article" date="2021" name="Nat. Commun.">
        <title>Genomic analyses provide insights into spinach domestication and the genetic basis of agronomic traits.</title>
        <authorList>
            <person name="Cai X."/>
            <person name="Sun X."/>
            <person name="Xu C."/>
            <person name="Sun H."/>
            <person name="Wang X."/>
            <person name="Ge C."/>
            <person name="Zhang Z."/>
            <person name="Wang Q."/>
            <person name="Fei Z."/>
            <person name="Jiao C."/>
            <person name="Wang Q."/>
        </authorList>
    </citation>
    <scope>NUCLEOTIDE SEQUENCE [LARGE SCALE GENOMIC DNA]</scope>
    <source>
        <strain evidence="2">cv. Varoflay</strain>
    </source>
</reference>
<dbReference type="GeneID" id="110783434"/>
<dbReference type="SUPFAM" id="SSF56219">
    <property type="entry name" value="DNase I-like"/>
    <property type="match status" value="1"/>
</dbReference>
<dbReference type="RefSeq" id="XP_056695410.1">
    <property type="nucleotide sequence ID" value="XM_056839432.1"/>
</dbReference>
<name>A0ABM3RIG1_SPIOL</name>
<dbReference type="PANTHER" id="PTHR31635">
    <property type="entry name" value="REVERSE TRANSCRIPTASE DOMAIN-CONTAINING PROTEIN-RELATED"/>
    <property type="match status" value="1"/>
</dbReference>
<dbReference type="Proteomes" id="UP000813463">
    <property type="component" value="Chromosome 3"/>
</dbReference>
<feature type="domain" description="Reverse transcriptase" evidence="1">
    <location>
        <begin position="555"/>
        <end position="764"/>
    </location>
</feature>
<dbReference type="PROSITE" id="PS50878">
    <property type="entry name" value="RT_POL"/>
    <property type="match status" value="1"/>
</dbReference>
<dbReference type="PANTHER" id="PTHR31635:SF196">
    <property type="entry name" value="REVERSE TRANSCRIPTASE DOMAIN-CONTAINING PROTEIN-RELATED"/>
    <property type="match status" value="1"/>
</dbReference>
<organism evidence="2 3">
    <name type="scientific">Spinacia oleracea</name>
    <name type="common">Spinach</name>
    <dbReference type="NCBI Taxonomy" id="3562"/>
    <lineage>
        <taxon>Eukaryota</taxon>
        <taxon>Viridiplantae</taxon>
        <taxon>Streptophyta</taxon>
        <taxon>Embryophyta</taxon>
        <taxon>Tracheophyta</taxon>
        <taxon>Spermatophyta</taxon>
        <taxon>Magnoliopsida</taxon>
        <taxon>eudicotyledons</taxon>
        <taxon>Gunneridae</taxon>
        <taxon>Pentapetalae</taxon>
        <taxon>Caryophyllales</taxon>
        <taxon>Chenopodiaceae</taxon>
        <taxon>Chenopodioideae</taxon>
        <taxon>Anserineae</taxon>
        <taxon>Spinacia</taxon>
    </lineage>
</organism>
<sequence>MFAKVLVEANIGQLCPKQIQFVNEKGHVVDQPVEYDWLPILCSHYRGFGHESTLCSKVLEPPQRKVWVPKPIQQARVVNAPIQTHEDETTMAQGEGTHGVVATDGFVQATSFSKQQCQQLKPVNTRNSFQILNMDDYDEVETVKRPKLGDLYLNVCPGWSFTTNVNHSTSGRIILAWDPNTFTVNIEAMSSQHINCFITPRSTGTGFFGTFIYGMNDMKDRVPLWNALIQIADHCTQPWVIMGDFNALMDIDDRVGAPVGEDRVLSRIDRVLSNTSWTYLFPNVEAHILPEGMFDHCPMVLKSYNDNPIRRPFRFYNMWTCADKFIEVVQCNWNKHVHGCHMFRILQRLKWLKLDLKLLNKEGFNDVEANDVRTYADPLTKQAILHANPSDAIAATKEKQAAEAYKSAHQVYMSFLQQIAKIQWLEKGDENTRLFHQSIKQRRQQNTIHSIQDMNENWVRTPDGVKKAFSQVYKDLFCNKMDQRCHVNTAIMSRGPRLNDAHRALLDCNFTMDDIKAVLWSIPNHKAPDLDGYNSQFYIATWHIVKYDLHKAITDFFYTGKILKELNVTSITLIPKLPVLASVSDFRPIACCNVIYKCISKLIYSKLSQVLPDVISHNQGAFVSGKSILHNVLIYQDLIKMYNQSLTQPCCLMKVDIRKAYDTVEWTFIEEVMLDLGFPPFFVQLIMTCLSTTRYSILINGEPTDLIQPRRGIRQGDPLSPLLFTLCMEYFSRSMKTVGECAHFKFHTRCRSLQRTIYALLMIC</sequence>
<dbReference type="SUPFAM" id="SSF56672">
    <property type="entry name" value="DNA/RNA polymerases"/>
    <property type="match status" value="1"/>
</dbReference>
<reference evidence="3" key="2">
    <citation type="submission" date="2025-08" db="UniProtKB">
        <authorList>
            <consortium name="RefSeq"/>
        </authorList>
    </citation>
    <scope>IDENTIFICATION</scope>
    <source>
        <tissue evidence="3">Leaf</tissue>
    </source>
</reference>
<protein>
    <recommendedName>
        <fullName evidence="1">Reverse transcriptase domain-containing protein</fullName>
    </recommendedName>
</protein>
<dbReference type="Pfam" id="PF00078">
    <property type="entry name" value="RVT_1"/>
    <property type="match status" value="1"/>
</dbReference>
<evidence type="ECO:0000313" key="3">
    <source>
        <dbReference type="RefSeq" id="XP_056695410.1"/>
    </source>
</evidence>
<evidence type="ECO:0000313" key="2">
    <source>
        <dbReference type="Proteomes" id="UP000813463"/>
    </source>
</evidence>
<accession>A0ABM3RIG1</accession>
<dbReference type="InterPro" id="IPR005135">
    <property type="entry name" value="Endo/exonuclease/phosphatase"/>
</dbReference>
<dbReference type="InterPro" id="IPR043502">
    <property type="entry name" value="DNA/RNA_pol_sf"/>
</dbReference>
<evidence type="ECO:0000259" key="1">
    <source>
        <dbReference type="PROSITE" id="PS50878"/>
    </source>
</evidence>
<proteinExistence type="predicted"/>
<dbReference type="InterPro" id="IPR000477">
    <property type="entry name" value="RT_dom"/>
</dbReference>
<dbReference type="Pfam" id="PF03372">
    <property type="entry name" value="Exo_endo_phos"/>
    <property type="match status" value="1"/>
</dbReference>
<keyword evidence="2" id="KW-1185">Reference proteome</keyword>
<dbReference type="InterPro" id="IPR036691">
    <property type="entry name" value="Endo/exonu/phosph_ase_sf"/>
</dbReference>
<dbReference type="CDD" id="cd01650">
    <property type="entry name" value="RT_nLTR_like"/>
    <property type="match status" value="1"/>
</dbReference>
<gene>
    <name evidence="3" type="primary">LOC110783434</name>
</gene>